<dbReference type="Proteomes" id="UP000035681">
    <property type="component" value="Unplaced"/>
</dbReference>
<reference evidence="2" key="1">
    <citation type="submission" date="2015-08" db="UniProtKB">
        <authorList>
            <consortium name="WormBaseParasite"/>
        </authorList>
    </citation>
    <scope>IDENTIFICATION</scope>
</reference>
<evidence type="ECO:0000313" key="2">
    <source>
        <dbReference type="WBParaSite" id="SSTP_0000616500.1"/>
    </source>
</evidence>
<sequence>MSRVSQDFEDNSSRINLPLDIIHMGLYIGAIRPEDITIDGEDAHITFISNPRPQFLNGRRVYGRDDIFYEFMRRVHIFMNRDPHKERNVLGNITSFTINAENKYRAA</sequence>
<organism evidence="2">
    <name type="scientific">Strongyloides stercoralis</name>
    <name type="common">Threadworm</name>
    <dbReference type="NCBI Taxonomy" id="6248"/>
    <lineage>
        <taxon>Eukaryota</taxon>
        <taxon>Metazoa</taxon>
        <taxon>Ecdysozoa</taxon>
        <taxon>Nematoda</taxon>
        <taxon>Chromadorea</taxon>
        <taxon>Rhabditida</taxon>
        <taxon>Tylenchina</taxon>
        <taxon>Panagrolaimomorpha</taxon>
        <taxon>Strongyloidoidea</taxon>
        <taxon>Strongyloididae</taxon>
        <taxon>Strongyloides</taxon>
    </lineage>
</organism>
<protein>
    <submittedName>
        <fullName evidence="2">Helitron helicase</fullName>
    </submittedName>
</protein>
<dbReference type="WBParaSite" id="TCONS_00012532.p1">
    <property type="protein sequence ID" value="TCONS_00012532.p1"/>
    <property type="gene ID" value="XLOC_008185"/>
</dbReference>
<accession>A0A0K0E9I2</accession>
<keyword evidence="1" id="KW-1185">Reference proteome</keyword>
<evidence type="ECO:0000313" key="1">
    <source>
        <dbReference type="Proteomes" id="UP000035681"/>
    </source>
</evidence>
<proteinExistence type="predicted"/>
<dbReference type="WBParaSite" id="SSTP_0000616500.1">
    <property type="protein sequence ID" value="SSTP_0000616500.1"/>
    <property type="gene ID" value="SSTP_0000616500"/>
</dbReference>
<dbReference type="AlphaFoldDB" id="A0A0K0E9I2"/>
<name>A0A0K0E9I2_STRER</name>